<dbReference type="Gene3D" id="3.10.10.10">
    <property type="entry name" value="HIV Type 1 Reverse Transcriptase, subunit A, domain 1"/>
    <property type="match status" value="1"/>
</dbReference>
<dbReference type="InterPro" id="IPR043502">
    <property type="entry name" value="DNA/RNA_pol_sf"/>
</dbReference>
<feature type="region of interest" description="Disordered" evidence="2">
    <location>
        <begin position="1201"/>
        <end position="1223"/>
    </location>
</feature>
<dbReference type="Proteomes" id="UP001652621">
    <property type="component" value="Unplaced"/>
</dbReference>
<feature type="region of interest" description="Disordered" evidence="2">
    <location>
        <begin position="423"/>
        <end position="460"/>
    </location>
</feature>
<keyword evidence="3" id="KW-1185">Reference proteome</keyword>
<dbReference type="InterPro" id="IPR008042">
    <property type="entry name" value="Retrotrans_Pao"/>
</dbReference>
<evidence type="ECO:0000313" key="3">
    <source>
        <dbReference type="Proteomes" id="UP001652621"/>
    </source>
</evidence>
<dbReference type="InterPro" id="IPR043128">
    <property type="entry name" value="Rev_trsase/Diguanyl_cyclase"/>
</dbReference>
<dbReference type="SUPFAM" id="SSF56672">
    <property type="entry name" value="DNA/RNA polymerases"/>
    <property type="match status" value="1"/>
</dbReference>
<feature type="coiled-coil region" evidence="1">
    <location>
        <begin position="63"/>
        <end position="97"/>
    </location>
</feature>
<dbReference type="InterPro" id="IPR005312">
    <property type="entry name" value="DUF1759"/>
</dbReference>
<gene>
    <name evidence="4" type="primary">LOC105261685</name>
</gene>
<feature type="compositionally biased region" description="Pro residues" evidence="2">
    <location>
        <begin position="150"/>
        <end position="164"/>
    </location>
</feature>
<evidence type="ECO:0000256" key="1">
    <source>
        <dbReference type="SAM" id="Coils"/>
    </source>
</evidence>
<dbReference type="PANTHER" id="PTHR47331">
    <property type="entry name" value="PHD-TYPE DOMAIN-CONTAINING PROTEIN"/>
    <property type="match status" value="1"/>
</dbReference>
<feature type="compositionally biased region" description="Polar residues" evidence="2">
    <location>
        <begin position="425"/>
        <end position="435"/>
    </location>
</feature>
<keyword evidence="1" id="KW-0175">Coiled coil</keyword>
<reference evidence="4" key="1">
    <citation type="submission" date="2025-08" db="UniProtKB">
        <authorList>
            <consortium name="RefSeq"/>
        </authorList>
    </citation>
    <scope>IDENTIFICATION</scope>
    <source>
        <strain evidence="4">Aabys</strain>
        <tissue evidence="4">Whole body</tissue>
    </source>
</reference>
<protein>
    <submittedName>
        <fullName evidence="4">Uncharacterized protein LOC105261685</fullName>
    </submittedName>
</protein>
<feature type="compositionally biased region" description="Low complexity" evidence="2">
    <location>
        <begin position="133"/>
        <end position="149"/>
    </location>
</feature>
<dbReference type="Pfam" id="PF03564">
    <property type="entry name" value="DUF1759"/>
    <property type="match status" value="1"/>
</dbReference>
<dbReference type="PANTHER" id="PTHR47331:SF5">
    <property type="entry name" value="RIBONUCLEASE H"/>
    <property type="match status" value="1"/>
</dbReference>
<feature type="compositionally biased region" description="Polar residues" evidence="2">
    <location>
        <begin position="443"/>
        <end position="459"/>
    </location>
</feature>
<dbReference type="Pfam" id="PF05380">
    <property type="entry name" value="Peptidase_A17"/>
    <property type="match status" value="1"/>
</dbReference>
<evidence type="ECO:0000256" key="2">
    <source>
        <dbReference type="SAM" id="MobiDB-lite"/>
    </source>
</evidence>
<dbReference type="GeneID" id="105261685"/>
<sequence>MSVVRSPTGDTPTSSHQKQQQMPAAAAAVNTPPANTSKSSSSSSQLQLQKPPSNTPAKTPNPANELAEMRKLMKFEMEQMQRQMKAMQDEFLAAQAKMQAQLLNTSQQFASLQNTMSQQALPTLTSQPPIFSNQTTQQPPLNTPQQPQRNLPPQPPLSLPPQPPLNLPLHSVVLPPQTVPPTTSQQLQTQVHQLPPLSINTDESFPNSLSNNSNGNAHKKIYPLPIFSGLPEEWQAFFEAYESTTTEFGYSNLHNIMRLRDALKGRARETVESMLGSSANVSAILEILQETFGRPEQLIRSQVEKVRAIPPLADDNLDALVNFANKLSNMATFLKNAKGEHHLSNPSLLSELVSKLPINRQMQWAEKCLQLQHPATIVDFSDWLGILRRLAHMRGHQLKNCHYKRRCGINDCQKSHHQLLHKTLATPSQEPNRTLPTHDLEPRTNTPSLPDAPPSQTQRRNCHAAHYTENVLFQILPVTLYGTHKQITTYAFIDDGANVSMLDEDVARELGVHGKPEILKIHGVGEYNNKYPITNVYISSNLSLPIQSCHLDHLIKSREIDQIAEIPFRDYSNVQPKLILSLQHSFLTVPLEAPRMMTDVGPIITLTRLGAVIYGPIPGEKSSNLKRALHVRKCFEEENCDLLKEMHTMMRQYFDVETLGTKVNVTPILSIDDERALKILRENTKRIDGRYQCPLLWKEHFSPIPESYNLSYNRLQCVERKMAKDSVYAAQYCKKIRDYEEKGYCRKLSVAERERRSDRTFYLPHFGVKNPNKDGIRIVFDAAAEVQQFSLNKALLPEPDINNSLISILFKFREFPVAVCGDIQEMFHQIVIAKEDQDSQRFLWRNGDPSQPLETYVMERMIFGATCSPTIAQYVKNLNARRFINESPRAVQGIIDRHYVDDYVDCFQTEGEAVEVVRDVIKIHKEGGFNLRNIKSNSLVLQRMFGNSISDESDGNSIFDDGMERVLGIHWLPKSDVFCFELKLHKVDEKILKLQKVPTKREMLSLNMSVFDPFGFLGDFMVTSKIIMQNVWKSGIKWDEELPPAIYSRWKTWLEELPKLKDFKVPRCYSNGFFNGIVDLHVFVDASEDAMAAVAYWRIVTNCGVSVVFVMGKTSCAPTRYHTIPKLELQAAVIGVRMKEKILENHLKNINNIYFWSDSSTVISWIRSEHRTYKQYVANRVSEILESSRMEQWRWCPGAENPADEGTRAKGPKKYQPEGRWKNGPEFLRKEEKYWPDEEQIGTCVDHSKTELRNKYKVLAETGNGDVDESSKYSGAKTEWHDQPR</sequence>
<organism evidence="3 4">
    <name type="scientific">Musca domestica</name>
    <name type="common">House fly</name>
    <dbReference type="NCBI Taxonomy" id="7370"/>
    <lineage>
        <taxon>Eukaryota</taxon>
        <taxon>Metazoa</taxon>
        <taxon>Ecdysozoa</taxon>
        <taxon>Arthropoda</taxon>
        <taxon>Hexapoda</taxon>
        <taxon>Insecta</taxon>
        <taxon>Pterygota</taxon>
        <taxon>Neoptera</taxon>
        <taxon>Endopterygota</taxon>
        <taxon>Diptera</taxon>
        <taxon>Brachycera</taxon>
        <taxon>Muscomorpha</taxon>
        <taxon>Muscoidea</taxon>
        <taxon>Muscidae</taxon>
        <taxon>Musca</taxon>
    </lineage>
</organism>
<dbReference type="RefSeq" id="XP_058978839.1">
    <property type="nucleotide sequence ID" value="XM_059122856.1"/>
</dbReference>
<accession>A0ABM3UZ82</accession>
<dbReference type="Gene3D" id="3.30.70.270">
    <property type="match status" value="1"/>
</dbReference>
<feature type="region of interest" description="Disordered" evidence="2">
    <location>
        <begin position="124"/>
        <end position="164"/>
    </location>
</feature>
<feature type="compositionally biased region" description="Low complexity" evidence="2">
    <location>
        <begin position="23"/>
        <end position="52"/>
    </location>
</feature>
<proteinExistence type="predicted"/>
<feature type="compositionally biased region" description="Polar residues" evidence="2">
    <location>
        <begin position="8"/>
        <end position="22"/>
    </location>
</feature>
<feature type="region of interest" description="Disordered" evidence="2">
    <location>
        <begin position="1259"/>
        <end position="1285"/>
    </location>
</feature>
<evidence type="ECO:0000313" key="4">
    <source>
        <dbReference type="RefSeq" id="XP_058978839.1"/>
    </source>
</evidence>
<dbReference type="InterPro" id="IPR036397">
    <property type="entry name" value="RNaseH_sf"/>
</dbReference>
<feature type="region of interest" description="Disordered" evidence="2">
    <location>
        <begin position="1"/>
        <end position="63"/>
    </location>
</feature>
<dbReference type="Gene3D" id="3.30.420.10">
    <property type="entry name" value="Ribonuclease H-like superfamily/Ribonuclease H"/>
    <property type="match status" value="1"/>
</dbReference>
<name>A0ABM3UZ82_MUSDO</name>